<proteinExistence type="predicted"/>
<dbReference type="InterPro" id="IPR036097">
    <property type="entry name" value="HisK_dim/P_sf"/>
</dbReference>
<name>A0A8K0VDQ0_9RHOB</name>
<protein>
    <recommendedName>
        <fullName evidence="2">histidine kinase</fullName>
        <ecNumber evidence="2">2.7.13.3</ecNumber>
    </recommendedName>
</protein>
<keyword evidence="8" id="KW-0812">Transmembrane</keyword>
<dbReference type="InterPro" id="IPR005467">
    <property type="entry name" value="His_kinase_dom"/>
</dbReference>
<dbReference type="EMBL" id="JAESVN010000003">
    <property type="protein sequence ID" value="MBL4917412.1"/>
    <property type="molecule type" value="Genomic_DNA"/>
</dbReference>
<evidence type="ECO:0000256" key="7">
    <source>
        <dbReference type="SAM" id="Coils"/>
    </source>
</evidence>
<dbReference type="Gene3D" id="1.10.287.130">
    <property type="match status" value="1"/>
</dbReference>
<keyword evidence="4" id="KW-0808">Transferase</keyword>
<dbReference type="PANTHER" id="PTHR43711">
    <property type="entry name" value="TWO-COMPONENT HISTIDINE KINASE"/>
    <property type="match status" value="1"/>
</dbReference>
<dbReference type="SUPFAM" id="SSF55874">
    <property type="entry name" value="ATPase domain of HSP90 chaperone/DNA topoisomerase II/histidine kinase"/>
    <property type="match status" value="1"/>
</dbReference>
<dbReference type="InterPro" id="IPR003661">
    <property type="entry name" value="HisK_dim/P_dom"/>
</dbReference>
<dbReference type="Gene3D" id="3.30.565.10">
    <property type="entry name" value="Histidine kinase-like ATPase, C-terminal domain"/>
    <property type="match status" value="1"/>
</dbReference>
<dbReference type="AlphaFoldDB" id="A0A8K0VDQ0"/>
<keyword evidence="8" id="KW-0472">Membrane</keyword>
<sequence>MLKQAYALAALTVASFVALLVYAFLNLVGIQRELQQELVDANLWSTAQAERETQQLMIALAGGFADPANNDVSLRFEILYSRVALLAEGPQLAYFRSAGFEPVVTEAQRLLAELDDMLATPLTDDDSRSRFLQRTAELADELRTLSNATNLQERTERLERRDGQSDAMRLLLVAVVGIFVTGALMAGLLLSNIRRLVQARTELQRHQATLEEKIEQRTHALKEALEVERRAKDVYRSFIVTVSHQFRTPVSIIHMIAQRQIRNGGAGMTDDLRRRFVRIFEAAERLEKLMGAFLDSARIDGRAGEASRRDLDLGRLVEDALDQIRAAHPDRVILAELDPGPLKVEGDPVLLEQVLLNLLTNAVKYSSAPAPIHVSTRSQGRILRFCVRDQGVGVPSDAQLAIFDRFYRAPNVHRLPGVGVGLSLARDIVVQHGGVISLTSQEGVGSTFTVALPGAGGRIYDEGEPAGDNSLCRG</sequence>
<evidence type="ECO:0000256" key="2">
    <source>
        <dbReference type="ARBA" id="ARBA00012438"/>
    </source>
</evidence>
<comment type="catalytic activity">
    <reaction evidence="1">
        <text>ATP + protein L-histidine = ADP + protein N-phospho-L-histidine.</text>
        <dbReference type="EC" id="2.7.13.3"/>
    </reaction>
</comment>
<keyword evidence="7" id="KW-0175">Coiled coil</keyword>
<evidence type="ECO:0000256" key="8">
    <source>
        <dbReference type="SAM" id="Phobius"/>
    </source>
</evidence>
<dbReference type="PANTHER" id="PTHR43711:SF31">
    <property type="entry name" value="HISTIDINE KINASE"/>
    <property type="match status" value="1"/>
</dbReference>
<organism evidence="10 11">
    <name type="scientific">Szabonella alba</name>
    <dbReference type="NCBI Taxonomy" id="2804194"/>
    <lineage>
        <taxon>Bacteria</taxon>
        <taxon>Pseudomonadati</taxon>
        <taxon>Pseudomonadota</taxon>
        <taxon>Alphaproteobacteria</taxon>
        <taxon>Rhodobacterales</taxon>
        <taxon>Paracoccaceae</taxon>
        <taxon>Szabonella</taxon>
    </lineage>
</organism>
<dbReference type="PROSITE" id="PS50109">
    <property type="entry name" value="HIS_KIN"/>
    <property type="match status" value="1"/>
</dbReference>
<accession>A0A8K0VDQ0</accession>
<dbReference type="SUPFAM" id="SSF47384">
    <property type="entry name" value="Homodimeric domain of signal transducing histidine kinase"/>
    <property type="match status" value="1"/>
</dbReference>
<feature type="transmembrane region" description="Helical" evidence="8">
    <location>
        <begin position="170"/>
        <end position="190"/>
    </location>
</feature>
<evidence type="ECO:0000256" key="1">
    <source>
        <dbReference type="ARBA" id="ARBA00000085"/>
    </source>
</evidence>
<dbReference type="EC" id="2.7.13.3" evidence="2"/>
<dbReference type="SMART" id="SM00387">
    <property type="entry name" value="HATPase_c"/>
    <property type="match status" value="1"/>
</dbReference>
<dbReference type="InterPro" id="IPR050736">
    <property type="entry name" value="Sensor_HK_Regulatory"/>
</dbReference>
<keyword evidence="11" id="KW-1185">Reference proteome</keyword>
<evidence type="ECO:0000256" key="3">
    <source>
        <dbReference type="ARBA" id="ARBA00022553"/>
    </source>
</evidence>
<feature type="coiled-coil region" evidence="7">
    <location>
        <begin position="193"/>
        <end position="223"/>
    </location>
</feature>
<dbReference type="RefSeq" id="WP_202688324.1">
    <property type="nucleotide sequence ID" value="NZ_JAESVN010000003.1"/>
</dbReference>
<dbReference type="SMART" id="SM00388">
    <property type="entry name" value="HisKA"/>
    <property type="match status" value="1"/>
</dbReference>
<evidence type="ECO:0000256" key="6">
    <source>
        <dbReference type="ARBA" id="ARBA00023012"/>
    </source>
</evidence>
<dbReference type="CDD" id="cd00082">
    <property type="entry name" value="HisKA"/>
    <property type="match status" value="1"/>
</dbReference>
<feature type="domain" description="Histidine kinase" evidence="9">
    <location>
        <begin position="241"/>
        <end position="456"/>
    </location>
</feature>
<evidence type="ECO:0000313" key="10">
    <source>
        <dbReference type="EMBL" id="MBL4917412.1"/>
    </source>
</evidence>
<dbReference type="PRINTS" id="PR00344">
    <property type="entry name" value="BCTRLSENSOR"/>
</dbReference>
<dbReference type="GO" id="GO:0000155">
    <property type="term" value="F:phosphorelay sensor kinase activity"/>
    <property type="evidence" value="ECO:0007669"/>
    <property type="project" value="InterPro"/>
</dbReference>
<evidence type="ECO:0000259" key="9">
    <source>
        <dbReference type="PROSITE" id="PS50109"/>
    </source>
</evidence>
<dbReference type="Pfam" id="PF00512">
    <property type="entry name" value="HisKA"/>
    <property type="match status" value="1"/>
</dbReference>
<keyword evidence="6" id="KW-0902">Two-component regulatory system</keyword>
<dbReference type="CDD" id="cd00075">
    <property type="entry name" value="HATPase"/>
    <property type="match status" value="1"/>
</dbReference>
<dbReference type="InterPro" id="IPR004358">
    <property type="entry name" value="Sig_transdc_His_kin-like_C"/>
</dbReference>
<keyword evidence="3" id="KW-0597">Phosphoprotein</keyword>
<dbReference type="Pfam" id="PF02518">
    <property type="entry name" value="HATPase_c"/>
    <property type="match status" value="1"/>
</dbReference>
<dbReference type="InterPro" id="IPR036890">
    <property type="entry name" value="HATPase_C_sf"/>
</dbReference>
<keyword evidence="8" id="KW-1133">Transmembrane helix</keyword>
<gene>
    <name evidence="10" type="ORF">JL811_09275</name>
</gene>
<evidence type="ECO:0000313" key="11">
    <source>
        <dbReference type="Proteomes" id="UP000648908"/>
    </source>
</evidence>
<dbReference type="FunFam" id="3.30.565.10:FF:000006">
    <property type="entry name" value="Sensor histidine kinase WalK"/>
    <property type="match status" value="1"/>
</dbReference>
<comment type="caution">
    <text evidence="10">The sequence shown here is derived from an EMBL/GenBank/DDBJ whole genome shotgun (WGS) entry which is preliminary data.</text>
</comment>
<evidence type="ECO:0000256" key="4">
    <source>
        <dbReference type="ARBA" id="ARBA00022679"/>
    </source>
</evidence>
<feature type="transmembrane region" description="Helical" evidence="8">
    <location>
        <begin position="6"/>
        <end position="25"/>
    </location>
</feature>
<reference evidence="10" key="1">
    <citation type="submission" date="2021-01" db="EMBL/GenBank/DDBJ databases">
        <title>Tabrizicola alba sp. nov. a motile alkaliphilic bacterium isolated from a soda lake.</title>
        <authorList>
            <person name="Szuroczki S."/>
            <person name="Abbaszade G."/>
            <person name="Schumann P."/>
            <person name="Toth E."/>
        </authorList>
    </citation>
    <scope>NUCLEOTIDE SEQUENCE</scope>
    <source>
        <strain evidence="10">DMG-N-6</strain>
    </source>
</reference>
<keyword evidence="5 10" id="KW-0418">Kinase</keyword>
<dbReference type="Proteomes" id="UP000648908">
    <property type="component" value="Unassembled WGS sequence"/>
</dbReference>
<evidence type="ECO:0000256" key="5">
    <source>
        <dbReference type="ARBA" id="ARBA00022777"/>
    </source>
</evidence>
<dbReference type="InterPro" id="IPR003594">
    <property type="entry name" value="HATPase_dom"/>
</dbReference>